<dbReference type="SUPFAM" id="SSF75708">
    <property type="entry name" value="Chemotaxis phosphatase CheZ"/>
    <property type="match status" value="1"/>
</dbReference>
<evidence type="ECO:0000256" key="10">
    <source>
        <dbReference type="PIRNR" id="PIRNR002884"/>
    </source>
</evidence>
<keyword evidence="8 10" id="KW-0904">Protein phosphatase</keyword>
<comment type="subunit">
    <text evidence="10">Homodimer.</text>
</comment>
<dbReference type="GO" id="GO:0009288">
    <property type="term" value="C:bacterial-type flagellum"/>
    <property type="evidence" value="ECO:0007669"/>
    <property type="project" value="InterPro"/>
</dbReference>
<sequence length="247" mass="27308">MSSVTPYVDLDTAKQLVALLESGDIEQANAIVEESSKAASEELFAEVGKLTRQLHNSLQDFQLDSRIANLANEDIPDAQNRLAYVIEMTESAANRTMDAVEASIPVADQLNEHIKAVIPTWSKLMNRQISLEEFKELCYSVDDILKKADSDSDLLRSQLNDVLMAQDFQDLTGQVIRRVIDLVREVEENLVHLLTVFGTPVESQEEQAETISGLDESAEGPIVNAEERTDVVSGQDDVDDLLSSLGF</sequence>
<dbReference type="GO" id="GO:0097588">
    <property type="term" value="P:archaeal or bacterial-type flagellum-dependent cell motility"/>
    <property type="evidence" value="ECO:0007669"/>
    <property type="project" value="UniProtKB-KW"/>
</dbReference>
<comment type="subcellular location">
    <subcellularLocation>
        <location evidence="1 10">Cytoplasm</location>
    </subcellularLocation>
</comment>
<evidence type="ECO:0000256" key="11">
    <source>
        <dbReference type="PIRSR" id="PIRSR002884-1"/>
    </source>
</evidence>
<feature type="site" description="Enhances dephosphorylation of CheY-P" evidence="11">
    <location>
        <position position="174"/>
    </location>
</feature>
<dbReference type="GO" id="GO:0005737">
    <property type="term" value="C:cytoplasm"/>
    <property type="evidence" value="ECO:0007669"/>
    <property type="project" value="UniProtKB-SubCell"/>
</dbReference>
<organism evidence="12 13">
    <name type="scientific">Saccharobesus litoralis</name>
    <dbReference type="NCBI Taxonomy" id="2172099"/>
    <lineage>
        <taxon>Bacteria</taxon>
        <taxon>Pseudomonadati</taxon>
        <taxon>Pseudomonadota</taxon>
        <taxon>Gammaproteobacteria</taxon>
        <taxon>Alteromonadales</taxon>
        <taxon>Alteromonadaceae</taxon>
        <taxon>Saccharobesus</taxon>
    </lineage>
</organism>
<dbReference type="PIRSF" id="PIRSF002884">
    <property type="entry name" value="CheZ"/>
    <property type="match status" value="1"/>
</dbReference>
<evidence type="ECO:0000256" key="5">
    <source>
        <dbReference type="ARBA" id="ARBA00022500"/>
    </source>
</evidence>
<keyword evidence="6 10" id="KW-0283">Flagellar rotation</keyword>
<keyword evidence="13" id="KW-1185">Reference proteome</keyword>
<evidence type="ECO:0000256" key="3">
    <source>
        <dbReference type="ARBA" id="ARBA00018484"/>
    </source>
</evidence>
<comment type="similarity">
    <text evidence="2 10">Belongs to the CheZ family.</text>
</comment>
<dbReference type="AlphaFoldDB" id="A0A2S0VT54"/>
<keyword evidence="4 10" id="KW-0963">Cytoplasm</keyword>
<dbReference type="GO" id="GO:0050920">
    <property type="term" value="P:regulation of chemotaxis"/>
    <property type="evidence" value="ECO:0007669"/>
    <property type="project" value="InterPro"/>
</dbReference>
<evidence type="ECO:0000256" key="2">
    <source>
        <dbReference type="ARBA" id="ARBA00005908"/>
    </source>
</evidence>
<dbReference type="RefSeq" id="WP_108603434.1">
    <property type="nucleotide sequence ID" value="NZ_CP026604.1"/>
</dbReference>
<dbReference type="PANTHER" id="PTHR43693">
    <property type="entry name" value="PROTEIN PHOSPHATASE CHEZ"/>
    <property type="match status" value="1"/>
</dbReference>
<dbReference type="PANTHER" id="PTHR43693:SF1">
    <property type="entry name" value="PROTEIN PHOSPHATASE CHEZ"/>
    <property type="match status" value="1"/>
</dbReference>
<dbReference type="Pfam" id="PF04344">
    <property type="entry name" value="CheZ"/>
    <property type="match status" value="1"/>
</dbReference>
<dbReference type="EMBL" id="CP026604">
    <property type="protein sequence ID" value="AWB67387.1"/>
    <property type="molecule type" value="Genomic_DNA"/>
</dbReference>
<evidence type="ECO:0000256" key="6">
    <source>
        <dbReference type="ARBA" id="ARBA00022779"/>
    </source>
</evidence>
<dbReference type="GO" id="GO:0004721">
    <property type="term" value="F:phosphoprotein phosphatase activity"/>
    <property type="evidence" value="ECO:0007669"/>
    <property type="project" value="UniProtKB-KW"/>
</dbReference>
<dbReference type="Proteomes" id="UP000244441">
    <property type="component" value="Chromosome"/>
</dbReference>
<dbReference type="KEGG" id="cate:C2869_13485"/>
<comment type="function">
    <text evidence="10">Plays an important role in bacterial chemotaxis signal transduction pathway by accelerating the dephosphorylation of phosphorylated CheY (CheY-P).</text>
</comment>
<accession>A0A2S0VT54</accession>
<gene>
    <name evidence="12" type="ORF">C2869_13485</name>
</gene>
<evidence type="ECO:0000256" key="1">
    <source>
        <dbReference type="ARBA" id="ARBA00004496"/>
    </source>
</evidence>
<evidence type="ECO:0000313" key="12">
    <source>
        <dbReference type="EMBL" id="AWB67387.1"/>
    </source>
</evidence>
<evidence type="ECO:0000256" key="7">
    <source>
        <dbReference type="ARBA" id="ARBA00022801"/>
    </source>
</evidence>
<name>A0A2S0VT54_9ALTE</name>
<evidence type="ECO:0000256" key="9">
    <source>
        <dbReference type="ARBA" id="ARBA00029599"/>
    </source>
</evidence>
<reference evidence="12 13" key="1">
    <citation type="submission" date="2018-01" db="EMBL/GenBank/DDBJ databases">
        <title>Genome sequence of a Cantenovulum-like bacteria.</title>
        <authorList>
            <person name="Tan W.R."/>
            <person name="Lau N.-S."/>
            <person name="Go F."/>
            <person name="Amirul A.-A.A."/>
        </authorList>
    </citation>
    <scope>NUCLEOTIDE SEQUENCE [LARGE SCALE GENOMIC DNA]</scope>
    <source>
        <strain evidence="12 13">CCB-QB4</strain>
    </source>
</reference>
<dbReference type="GO" id="GO:0006935">
    <property type="term" value="P:chemotaxis"/>
    <property type="evidence" value="ECO:0007669"/>
    <property type="project" value="UniProtKB-KW"/>
</dbReference>
<keyword evidence="5 10" id="KW-0145">Chemotaxis</keyword>
<keyword evidence="7 10" id="KW-0378">Hydrolase</keyword>
<dbReference type="Gene3D" id="1.10.287.500">
    <property type="entry name" value="Helix hairpin bin"/>
    <property type="match status" value="1"/>
</dbReference>
<evidence type="ECO:0000256" key="8">
    <source>
        <dbReference type="ARBA" id="ARBA00022912"/>
    </source>
</evidence>
<dbReference type="InterPro" id="IPR050992">
    <property type="entry name" value="CheZ_family_phosphatases"/>
</dbReference>
<dbReference type="EC" id="3.1.3.-" evidence="10"/>
<evidence type="ECO:0000313" key="13">
    <source>
        <dbReference type="Proteomes" id="UP000244441"/>
    </source>
</evidence>
<evidence type="ECO:0000256" key="4">
    <source>
        <dbReference type="ARBA" id="ARBA00022490"/>
    </source>
</evidence>
<proteinExistence type="inferred from homology"/>
<dbReference type="OrthoDB" id="9773007at2"/>
<dbReference type="InterPro" id="IPR007439">
    <property type="entry name" value="Chemotax_Pase_CheZ"/>
</dbReference>
<protein>
    <recommendedName>
        <fullName evidence="3 10">Protein phosphatase CheZ</fullName>
        <ecNumber evidence="10">3.1.3.-</ecNumber>
    </recommendedName>
    <alternativeName>
        <fullName evidence="9 10">Chemotaxis protein CheZ</fullName>
    </alternativeName>
</protein>